<name>A0A7S0FAU8_9DINO</name>
<feature type="region of interest" description="Disordered" evidence="1">
    <location>
        <begin position="427"/>
        <end position="450"/>
    </location>
</feature>
<feature type="compositionally biased region" description="Low complexity" evidence="1">
    <location>
        <begin position="358"/>
        <end position="410"/>
    </location>
</feature>
<protein>
    <submittedName>
        <fullName evidence="2">Uncharacterized protein</fullName>
    </submittedName>
</protein>
<organism evidence="2">
    <name type="scientific">Pyrodinium bahamense</name>
    <dbReference type="NCBI Taxonomy" id="73915"/>
    <lineage>
        <taxon>Eukaryota</taxon>
        <taxon>Sar</taxon>
        <taxon>Alveolata</taxon>
        <taxon>Dinophyceae</taxon>
        <taxon>Gonyaulacales</taxon>
        <taxon>Pyrocystaceae</taxon>
        <taxon>Pyrodinium</taxon>
    </lineage>
</organism>
<reference evidence="2" key="1">
    <citation type="submission" date="2021-01" db="EMBL/GenBank/DDBJ databases">
        <authorList>
            <person name="Corre E."/>
            <person name="Pelletier E."/>
            <person name="Niang G."/>
            <person name="Scheremetjew M."/>
            <person name="Finn R."/>
            <person name="Kale V."/>
            <person name="Holt S."/>
            <person name="Cochrane G."/>
            <person name="Meng A."/>
            <person name="Brown T."/>
            <person name="Cohen L."/>
        </authorList>
    </citation>
    <scope>NUCLEOTIDE SEQUENCE</scope>
    <source>
        <strain evidence="2">Pbaha01</strain>
    </source>
</reference>
<feature type="region of interest" description="Disordered" evidence="1">
    <location>
        <begin position="226"/>
        <end position="268"/>
    </location>
</feature>
<proteinExistence type="predicted"/>
<sequence length="509" mass="52263">MSASVSSSARPFPVPRALGASAESLGEGGREPWSPKLQSRVGAPVPQPDRPEWLRIRSTSHTGRLLRHQRHWVPDQCRPPLPPPPPKRRGVGDEEQLIYLALYRDKVAKQQAELAAQALEATAAVTRSSCSSSRRRADRNSMAPVQRSNIGSIGGPPARAAPQVGMPPPTLGTTAAAVAATASATSADVAVIVAPAVTPGGAATDLEADATEAMVATAETLPHGVFLPQVPEPRASPHGDGMLRRRHTPQSSPFAGRSQDGEVEGRTSAHIASVSVRAAYGGVISEHLESKHLGQLFDQWRAHQVELNGGESPAGSGAGAGTGSSAPTRSRWGRPSGGGALAASAPPAPHRGLTQPMAAAAATAPAAVGASRSPVVSSSPRGGATTARSGVGRGSGASSSPQSPHHSSGADTAPAVVIAGGEVEGQAATTGDVESAPSGAGDQGGVWSGGEHRRTARLFNVITNSKVRCESFAERGYSDLLARPAPTHIEGFPPLQLSRLHRGPWRLNF</sequence>
<evidence type="ECO:0000256" key="1">
    <source>
        <dbReference type="SAM" id="MobiDB-lite"/>
    </source>
</evidence>
<feature type="region of interest" description="Disordered" evidence="1">
    <location>
        <begin position="128"/>
        <end position="168"/>
    </location>
</feature>
<feature type="region of interest" description="Disordered" evidence="1">
    <location>
        <begin position="1"/>
        <end position="91"/>
    </location>
</feature>
<feature type="region of interest" description="Disordered" evidence="1">
    <location>
        <begin position="307"/>
        <end position="412"/>
    </location>
</feature>
<dbReference type="EMBL" id="HBEG01006985">
    <property type="protein sequence ID" value="CAD8348395.1"/>
    <property type="molecule type" value="Transcribed_RNA"/>
</dbReference>
<accession>A0A7S0FAU8</accession>
<evidence type="ECO:0000313" key="2">
    <source>
        <dbReference type="EMBL" id="CAD8348395.1"/>
    </source>
</evidence>
<dbReference type="AlphaFoldDB" id="A0A7S0FAU8"/>
<gene>
    <name evidence="2" type="ORF">PBAH0796_LOCUS4134</name>
</gene>